<dbReference type="Gene3D" id="3.40.50.1820">
    <property type="entry name" value="alpha/beta hydrolase"/>
    <property type="match status" value="1"/>
</dbReference>
<keyword evidence="7" id="KW-1185">Reference proteome</keyword>
<dbReference type="PROSITE" id="PS00012">
    <property type="entry name" value="PHOSPHOPANTETHEINE"/>
    <property type="match status" value="4"/>
</dbReference>
<proteinExistence type="predicted"/>
<dbReference type="RefSeq" id="WP_246003170.1">
    <property type="nucleotide sequence ID" value="NZ_QJKF01000018.1"/>
</dbReference>
<dbReference type="NCBIfam" id="TIGR01733">
    <property type="entry name" value="AA-adenyl-dom"/>
    <property type="match status" value="3"/>
</dbReference>
<dbReference type="InterPro" id="IPR020806">
    <property type="entry name" value="PKS_PP-bd"/>
</dbReference>
<feature type="region of interest" description="Disordered" evidence="4">
    <location>
        <begin position="833"/>
        <end position="873"/>
    </location>
</feature>
<reference evidence="6 7" key="1">
    <citation type="submission" date="2018-05" db="EMBL/GenBank/DDBJ databases">
        <title>Genomic Encyclopedia of Type Strains, Phase IV (KMG-IV): sequencing the most valuable type-strain genomes for metagenomic binning, comparative biology and taxonomic classification.</title>
        <authorList>
            <person name="Goeker M."/>
        </authorList>
    </citation>
    <scope>NUCLEOTIDE SEQUENCE [LARGE SCALE GENOMIC DNA]</scope>
    <source>
        <strain evidence="6 7">DSM 44704</strain>
    </source>
</reference>
<feature type="compositionally biased region" description="Polar residues" evidence="4">
    <location>
        <begin position="738"/>
        <end position="760"/>
    </location>
</feature>
<dbReference type="Gene3D" id="2.30.38.10">
    <property type="entry name" value="Luciferase, Domain 3"/>
    <property type="match status" value="2"/>
</dbReference>
<feature type="domain" description="Carrier" evidence="5">
    <location>
        <begin position="1472"/>
        <end position="1547"/>
    </location>
</feature>
<dbReference type="Pfam" id="PF13193">
    <property type="entry name" value="AMP-binding_C"/>
    <property type="match status" value="4"/>
</dbReference>
<dbReference type="NCBIfam" id="NF003417">
    <property type="entry name" value="PRK04813.1"/>
    <property type="match status" value="5"/>
</dbReference>
<dbReference type="SMART" id="SM00823">
    <property type="entry name" value="PKS_PP"/>
    <property type="match status" value="4"/>
</dbReference>
<dbReference type="InterPro" id="IPR009081">
    <property type="entry name" value="PP-bd_ACP"/>
</dbReference>
<dbReference type="InterPro" id="IPR000873">
    <property type="entry name" value="AMP-dep_synth/lig_dom"/>
</dbReference>
<dbReference type="CDD" id="cd17646">
    <property type="entry name" value="A_NRPS_AB3403-like"/>
    <property type="match status" value="1"/>
</dbReference>
<evidence type="ECO:0000313" key="6">
    <source>
        <dbReference type="EMBL" id="PXX57360.1"/>
    </source>
</evidence>
<accession>A0A318JPI5</accession>
<dbReference type="InterPro" id="IPR006162">
    <property type="entry name" value="Ppantetheine_attach_site"/>
</dbReference>
<dbReference type="PANTHER" id="PTHR45527:SF1">
    <property type="entry name" value="FATTY ACID SYNTHASE"/>
    <property type="match status" value="1"/>
</dbReference>
<dbReference type="Pfam" id="PF00668">
    <property type="entry name" value="Condensation"/>
    <property type="match status" value="4"/>
</dbReference>
<dbReference type="SUPFAM" id="SSF56801">
    <property type="entry name" value="Acetyl-CoA synthetase-like"/>
    <property type="match status" value="4"/>
</dbReference>
<dbReference type="Pfam" id="PF00501">
    <property type="entry name" value="AMP-binding"/>
    <property type="match status" value="5"/>
</dbReference>
<feature type="region of interest" description="Disordered" evidence="4">
    <location>
        <begin position="521"/>
        <end position="713"/>
    </location>
</feature>
<dbReference type="Gene3D" id="3.30.559.10">
    <property type="entry name" value="Chloramphenicol acetyltransferase-like domain"/>
    <property type="match status" value="4"/>
</dbReference>
<dbReference type="SUPFAM" id="SSF53474">
    <property type="entry name" value="alpha/beta-Hydrolases"/>
    <property type="match status" value="1"/>
</dbReference>
<gene>
    <name evidence="6" type="ORF">DFR70_11815</name>
</gene>
<evidence type="ECO:0000256" key="4">
    <source>
        <dbReference type="SAM" id="MobiDB-lite"/>
    </source>
</evidence>
<comment type="caution">
    <text evidence="6">The sequence shown here is derived from an EMBL/GenBank/DDBJ whole genome shotgun (WGS) entry which is preliminary data.</text>
</comment>
<dbReference type="PANTHER" id="PTHR45527">
    <property type="entry name" value="NONRIBOSOMAL PEPTIDE SYNTHETASE"/>
    <property type="match status" value="1"/>
</dbReference>
<dbReference type="InterPro" id="IPR025110">
    <property type="entry name" value="AMP-bd_C"/>
</dbReference>
<dbReference type="InterPro" id="IPR020802">
    <property type="entry name" value="TesA-like"/>
</dbReference>
<dbReference type="InterPro" id="IPR036736">
    <property type="entry name" value="ACP-like_sf"/>
</dbReference>
<feature type="domain" description="Carrier" evidence="5">
    <location>
        <begin position="3604"/>
        <end position="3679"/>
    </location>
</feature>
<organism evidence="6 7">
    <name type="scientific">Nocardia tenerifensis</name>
    <dbReference type="NCBI Taxonomy" id="228006"/>
    <lineage>
        <taxon>Bacteria</taxon>
        <taxon>Bacillati</taxon>
        <taxon>Actinomycetota</taxon>
        <taxon>Actinomycetes</taxon>
        <taxon>Mycobacteriales</taxon>
        <taxon>Nocardiaceae</taxon>
        <taxon>Nocardia</taxon>
    </lineage>
</organism>
<dbReference type="InterPro" id="IPR001031">
    <property type="entry name" value="Thioesterase"/>
</dbReference>
<name>A0A318JPI5_9NOCA</name>
<evidence type="ECO:0000256" key="3">
    <source>
        <dbReference type="ARBA" id="ARBA00022553"/>
    </source>
</evidence>
<keyword evidence="3" id="KW-0597">Phosphoprotein</keyword>
<dbReference type="FunFam" id="1.10.1200.10:FF:000016">
    <property type="entry name" value="Non-ribosomal peptide synthase"/>
    <property type="match status" value="1"/>
</dbReference>
<dbReference type="Gene3D" id="1.10.1200.10">
    <property type="entry name" value="ACP-like"/>
    <property type="match status" value="3"/>
</dbReference>
<feature type="compositionally biased region" description="Low complexity" evidence="4">
    <location>
        <begin position="694"/>
        <end position="708"/>
    </location>
</feature>
<dbReference type="InterPro" id="IPR045851">
    <property type="entry name" value="AMP-bd_C_sf"/>
</dbReference>
<dbReference type="GO" id="GO:0044550">
    <property type="term" value="P:secondary metabolite biosynthetic process"/>
    <property type="evidence" value="ECO:0007669"/>
    <property type="project" value="TreeGrafter"/>
</dbReference>
<feature type="region of interest" description="Disordered" evidence="4">
    <location>
        <begin position="778"/>
        <end position="815"/>
    </location>
</feature>
<dbReference type="InterPro" id="IPR001242">
    <property type="entry name" value="Condensation_dom"/>
</dbReference>
<feature type="compositionally biased region" description="Polar residues" evidence="4">
    <location>
        <begin position="839"/>
        <end position="859"/>
    </location>
</feature>
<dbReference type="Gene3D" id="3.30.559.30">
    <property type="entry name" value="Nonribosomal peptide synthetase, condensation domain"/>
    <property type="match status" value="4"/>
</dbReference>
<dbReference type="GO" id="GO:0005737">
    <property type="term" value="C:cytoplasm"/>
    <property type="evidence" value="ECO:0007669"/>
    <property type="project" value="TreeGrafter"/>
</dbReference>
<dbReference type="FunFam" id="3.40.50.980:FF:000001">
    <property type="entry name" value="Non-ribosomal peptide synthetase"/>
    <property type="match status" value="2"/>
</dbReference>
<dbReference type="GO" id="GO:0072330">
    <property type="term" value="P:monocarboxylic acid biosynthetic process"/>
    <property type="evidence" value="ECO:0007669"/>
    <property type="project" value="UniProtKB-ARBA"/>
</dbReference>
<dbReference type="Gene3D" id="3.40.50.980">
    <property type="match status" value="6"/>
</dbReference>
<feature type="region of interest" description="Disordered" evidence="4">
    <location>
        <begin position="1165"/>
        <end position="1234"/>
    </location>
</feature>
<dbReference type="PROSITE" id="PS50075">
    <property type="entry name" value="CARRIER"/>
    <property type="match status" value="4"/>
</dbReference>
<dbReference type="GO" id="GO:0008610">
    <property type="term" value="P:lipid biosynthetic process"/>
    <property type="evidence" value="ECO:0007669"/>
    <property type="project" value="UniProtKB-ARBA"/>
</dbReference>
<dbReference type="InterPro" id="IPR029058">
    <property type="entry name" value="AB_hydrolase_fold"/>
</dbReference>
<feature type="region of interest" description="Disordered" evidence="4">
    <location>
        <begin position="729"/>
        <end position="766"/>
    </location>
</feature>
<dbReference type="GO" id="GO:0003824">
    <property type="term" value="F:catalytic activity"/>
    <property type="evidence" value="ECO:0007669"/>
    <property type="project" value="InterPro"/>
</dbReference>
<dbReference type="Proteomes" id="UP000247569">
    <property type="component" value="Unassembled WGS sequence"/>
</dbReference>
<dbReference type="FunFam" id="3.30.300.30:FF:000015">
    <property type="entry name" value="Nonribosomal peptide synthase SidD"/>
    <property type="match status" value="1"/>
</dbReference>
<dbReference type="GO" id="GO:0043041">
    <property type="term" value="P:amino acid activation for nonribosomal peptide biosynthetic process"/>
    <property type="evidence" value="ECO:0007669"/>
    <property type="project" value="TreeGrafter"/>
</dbReference>
<dbReference type="InterPro" id="IPR020845">
    <property type="entry name" value="AMP-binding_CS"/>
</dbReference>
<dbReference type="CDD" id="cd19540">
    <property type="entry name" value="LCL_NRPS-like"/>
    <property type="match status" value="3"/>
</dbReference>
<dbReference type="UniPathway" id="UPA00011"/>
<dbReference type="Pfam" id="PF00550">
    <property type="entry name" value="PP-binding"/>
    <property type="match status" value="4"/>
</dbReference>
<dbReference type="Gene3D" id="3.30.300.30">
    <property type="match status" value="4"/>
</dbReference>
<dbReference type="SUPFAM" id="SSF47336">
    <property type="entry name" value="ACP-like"/>
    <property type="match status" value="4"/>
</dbReference>
<dbReference type="Gene3D" id="3.40.50.12780">
    <property type="entry name" value="N-terminal domain of ligase-like"/>
    <property type="match status" value="2"/>
</dbReference>
<dbReference type="SMART" id="SM00824">
    <property type="entry name" value="PKS_TE"/>
    <property type="match status" value="1"/>
</dbReference>
<dbReference type="InterPro" id="IPR023213">
    <property type="entry name" value="CAT-like_dom_sf"/>
</dbReference>
<dbReference type="EMBL" id="QJKF01000018">
    <property type="protein sequence ID" value="PXX57360.1"/>
    <property type="molecule type" value="Genomic_DNA"/>
</dbReference>
<dbReference type="FunFam" id="2.30.38.10:FF:000001">
    <property type="entry name" value="Non-ribosomal peptide synthetase PvdI"/>
    <property type="match status" value="1"/>
</dbReference>
<feature type="compositionally biased region" description="Low complexity" evidence="4">
    <location>
        <begin position="525"/>
        <end position="544"/>
    </location>
</feature>
<dbReference type="GO" id="GO:0031177">
    <property type="term" value="F:phosphopantetheine binding"/>
    <property type="evidence" value="ECO:0007669"/>
    <property type="project" value="InterPro"/>
</dbReference>
<evidence type="ECO:0000256" key="1">
    <source>
        <dbReference type="ARBA" id="ARBA00001957"/>
    </source>
</evidence>
<comment type="cofactor">
    <cofactor evidence="1">
        <name>pantetheine 4'-phosphate</name>
        <dbReference type="ChEBI" id="CHEBI:47942"/>
    </cofactor>
</comment>
<sequence length="5052" mass="538138">MSSLATDSVDQCSSGESSAQPFVLSPAQTALWYAQRIRPDVPLTIAQYVEIRGDLDVGRLLYAIERFGAEAQVGQVRLREIDGIPYQQVDSARRPGWARIDLRGEADPHAAALRWMNEHASSPIDLERGPLITNVVLRTGDSDYLWYSHAHHIVIDGYGAMNALTRAAEIYTALDNRTEPVVSRAAPLAEIYADEVRYRETSRFRADRDYWLEQLAGAGEPMSLSGVTVTAATHDAGRRTATAVLDDRCQAAMDAAVAALGTANSALFVAALAAYVRSVTGNPDVVLSLPVSARTTVSLRRSAGVISNVVPIRLRFGPETTVADVVKATELQITGALRHQRYRHDDIRRDCGYSRDARGFFGPMVNIMLFHNELKFGDLVGSLHVLATGPVEDLSVNLYNGAGNRIHVDFEANPRLYSETEVTTHHKRYLDFLTRFLTAAPDTRTEPLTAITATERDRVLRAWNATATPPHPGTLASVFAERVTVCPDAVALEFGDEPPAQPPANHPPTNRAVALTNSSRNRTLAASHDASSAQSSPDHSSVVSGDAALAHPSLDHGSVAGDDLTRAHLPSGHGPAPSGYVTRAHPSPGHSPAVNGDAALVDSSRDDGPVAGRDASLAQSSPDHGPAVSQDAALVHPSLGQGPGANGNAVLTRPSSGHGPAVNSDVTRALPSLGHSPAANGGAALVISSRDRSPAASRDASPAQSSPDHGAVARRDAALAHPSLDHGFVAGGDVMPAQPSSGQDPVANGNATLTRSSSGHSPLANGDAALVDTLRDHGPVASRDASSAQLSPDHGSVASCSATQSRSSRDRAMVASSDAALAHPSLDHGFVAGGDVTPAQPSSGQGLVANGNATLTRPSSGHGPAASGDVTRALPSPGYRPAVNGDVALTYQSADYRPAMSRGTLTYRELDDRANRLARLLISRGAGPETVVALCLRRSIELVVGIYAIVKSGAAYLPLDPEHPAERIEQIVGQAAPVCVLTAERDGLDLPVDRLDIDTVDLSAYDGAPVTDADRFAPLRADHLAYVIFTSGSTGKPKGVGVSHAAIVNRLRWMQHEYPLDHTDAVLQKTPATFDVSVWEFFWPLQIGARLVIAEHDGHRDPGYLARLITEKRVTTAHFVPSMLSVFVTDTDVRGCTALRQVFCSGEALPAATVRDFHAALRTATPSAADTRHAPASPPPPAADTRLSPAAPAQSAAILRHPPTPAAADTRHSPSPADDPSHRPSPHHHPALHNLYGPTEAAVDVTYWPCPPDPASVPIGSPVWNTQTYVLDSRLRPVPPGVVGELYLAGVQLARGYLGQPRLTAERFVANPYTPGARMYRTGDLARWQLSADRPGVLEYMGRSDFQVKIRGLRIELGEIEAALLADDRVARAVCVAHAGRNGDELVAYVVAAPGAEEYRPVAPRVGPPRPASRLDTAALLTALRRTLPAYMVPSALMELDELPLSANGKIDRKALPAPALGVRSANRSTAEPRTEVERVLAGIFAEVLGADDIGVEDSFFDLGGNSLIAARAVARINAALGTGLTIRDLFEASTIAALTECFATHTTDVASPKLVAAQRPERIPLSLSQQRLWILNRFAEHAAAYNMPLAVRIEGALDLAALRAGLVDVIERHESLRTTFPESADGPCQLIHPAAEIPLTLDPIDATGADVAALATEFAGYGFDLRSQAPIRVALYATGPDAWVFLVVLHHICGDGWSIAPLARDLMTAVSARAEGGAPRWTPLPVQYADFALWQRELLGAETDPASALSGQLAHWRSALAGLPDQLDLPLDRPRPLRRSTAGGRVEFTIAPEIRRAAGVLAASRGVSMFMVLHAALAALLSRLCASTDIAIGTPIAGRSDPALDDLVGMFVNTLVLRTEVDPAAGFDRLLDAVRETDLNAFANADVPFERLVEVVNPERSAARHPLFQVMLSYDRAPDLRIELSGVHAEVLPIVSDIVKFDLQLVVHDDISDGPLTAEFGYAADILDHSTVESFARRFVAVLNAVVAAPSLPIGDLTILDRRELANLVPIAGSPAEPFSTLARLLTDTAERLPDAVAVRYLGVDTTYRELDEASNRLARALIEHGAGPEVVVAIALPRGLDAITAVWAVAKTGAAYVPIDPRYPGERIAHMIGDSGAILGLTDTACLAALPEWPAPRGKHRKNHVDWLVLGSYELAAESLNLSTDPITDADRHHSLCTVHPAYLIYTSGSTGKPKAVVVTHAGLASLAHEQMHLFGVSDSARTLHFSSPSFDASVLELLLGFAAGATIVVAPAGLYGGAELAAFLREERVTHAFITPAALATVPAEGLGELEAVIVGGEACPEELVAAWSIEHRMHNMYGPSEATVAATATGPMVPGRPVPLGRPIRGMRLFVLDARLHPVPPGTPGELYLSGPGLARGYHGRFGLTAQRFPANPHGRRGERMYRTGDLVVVESGGQLRFLGRADDQIKIRGFRIELREIDHVLRGHPGVSFALTVVHTDDQGQPRLASYVTVERPVEAAAVLETARQRLPGYMVPASVVVLDELPVTPAGKLDRKALPEPVFAAASSSRAPSAGLETRVADVFGAILGRPVTGAEDSFFDVGGNSLLATRLAAALHAEFGVDLPVRVIFEAPTVAGVAERLTEAPRTQRLALAVQTARPGRIPLSLPQQRLWFLNRYSPESSAYNIAFVIRIAGDLDVPALRAALTDVVDRHEVLRTIFPEDSDGAYQSVLPTARALPAVDPVDVDDTDAAAALRTLAHTGFDLVRATPLRTALLRTGSERYLLGIVVHHIAADGWSLGPLTRDLAAAYVARHEGAAPAWTPLPVQYAVFGLWQRACLGDEDDPASLAGSQLAYWRDALADLPEELPLPYDRPRPAEPTQRAGTVKFTVPEPIQRALAELGREQGVSMFMVLRSALAVLLRAVTGGRDIVIGTPVAGRTDTKLDELVGMFVNTLVLRSDVDPDRTFAALLRADRDTELAAMAHADIPFERIVDELGRAARARADGGYPSAARHPLFQVALSVQDSPVPTLELPGLALRAEELDIALAKFDLELRVAHIGCDAGPGEPGQAFEFVYAAELFDESTIHILADRFLRVLAAVTADPRVLVRDIDARTERERRLFAPATGPATMPQCTLAAYFTATAHMHPQRVALQSGSTTLTYAEVDRRSNRLARALLARDVGIGDRVALGLTRSVESVLTLLAVVKTGAAYVPVDPNYPADRLRHMLTDAGCWIGVTVAEHAARLRAGTLDGPGVDWLLLDGPDFVAELDSYDDALVDDADRECAIEPADLAYLIYTSGSTGKPKGVAVTHAGLSNFADELRDRMRVDRASRTLHCSSPSFDAAVLDLLLAVGSGAAMVICPPDIYGGDELAALLERERITHTFLTPAALSTIDHGRWPLPHLRSLMVGGEACSPDLVARWAPGRAMLNAYGPTEVTVAASIATLTADRPVTIGTLVRGARALVLDERLRPVPVGVPGDLYVGGHGLARGYLDRFALTATRFVADPYGPSGARMYRTGDVVRWNGAGELCYLGRSDHQVKVRGFRIELGEITAALGEHPAVRFAHTEVRRIAGADRIVAFVLPADEHLDVAAVRAHLAARLPAHMVPSSVTVLERIPLTPVGKLDTAALPEPRFVADGASRAPETESERLVARVMGELVGVDTVRAEDSFFDIGGNSLLATQLVARLAAATNIRLEVRTVFAAPRVAALAALLDAGPAGSDTRPALVRRPRPDRIPLSAAQRRLWFLNRFNGSGESGDRTAGAYNVPLVLKMNGRLDVDALVMALHAVQARHETLRTVFPETGGEPAQRVLDLAAAALTLFVATVTPDEVDDAVRRFAAPGFDLAGMVPIRAALISVSPDGDTGLRNPAEVSDEHVLVLVVHHIAMDGWSLGPLALDVAAAYRAACAGRTPEWSELAVQYADYTLWQRDTLGAESDPDSVLSRQLGYWRRALDGSPELLAVPADRRRPPTPSYRGGQVECAIDAVIHRELRTVATSNNVSMFMVLHAALAVLLHRMTATDDITVGTPVAGRGHPALDGLIGMFVNTLVLRTRIDPDARFTDLLHAVRDTDLDAFAHADVPFERLVEVLNPARSQAHHPLFQVMLSVRDQPARGLDLPGLRIEPADVDTGVAKFDLQFTLTESRGAQRDPAGITVSVNYARDLFDEPTALRLGTRLVRLLAAVAANPTTAVGDLELLDAAEWSGLAPVRGARADRPVTFPEVFAAAVRVDRKAIALRAQDTQVSYDALDRWTNRLARVLIRRGVGPETLVALGIPRSVESVATVLAVAKAGAAFVPVDPLYPAGRIAHMLSDSGAALGITLGEYRDGLPGGVEWIVLDDARFRGLVLDSSDAPITDGERTAPLRVDNPAYVIYTSGSTGTPKGVVVTHGGLSNFAAETAQRFEVEPGCRVLHFATPSFDAAMLDLLFALGGGATLVITPPGVVGGDDLARVFIEEAITHAFITTSALGTVDPTGVTALRHVLVGGEALPPDLVTRWAPNRHLYNVYGPTETTIVTVIGQPLTPGGPITLGGPIRGVGAAILDSRLHPSPVGVTGELHLSGAALARGYLDRPGLTAQRFVANPYGKPGERMYRTGDLVRWRFGPDDTAAPEIEYVGRTDHQVKIRGFRIELGEIDAALAGHAAVEFATTIGHRTPAGTTALVSYVKARNGIGVTAAELTEHVAELVPNYMVPQSIMLLDAVPLNPVGKLDRKALPEPVFSAAEGYRAPATPTESALCAAFATVLGLETVGADDGFFELGGNSLLATKVVAQVRANGLDLPVQVMFGESTPAAIAARLDGAGAGIAAALGPVLPIRPNGAKPPLFCVHPAIGLAWCYSGLVTHFAPDRPVYGLQAPHVAGEDGFASITEAAEQYVAHIKSIQPVGPYHLLGWSLGGLIAHEVAVRLQESGEEVALLAMMDSYRLSDAWLEHAIPSVAEIIEEFGSDQLDAPLDPAMNLRDAAELLCSRPGPFAALTVEHLERLYAGYTNGTLLAHGFRPRVFDGDLLFFTAAADEINRADPERRAAAWQPYITGAIDDHELPCRHSAMTAPESLAAIGPVLRRRLDGDQARPTANGSRPENPALGIRKKERQR</sequence>
<dbReference type="InterPro" id="IPR042099">
    <property type="entry name" value="ANL_N_sf"/>
</dbReference>
<dbReference type="Pfam" id="PF00975">
    <property type="entry name" value="Thioesterase"/>
    <property type="match status" value="1"/>
</dbReference>
<dbReference type="FunFam" id="1.10.1200.10:FF:000005">
    <property type="entry name" value="Nonribosomal peptide synthetase 1"/>
    <property type="match status" value="1"/>
</dbReference>
<feature type="domain" description="Carrier" evidence="5">
    <location>
        <begin position="4687"/>
        <end position="4761"/>
    </location>
</feature>
<evidence type="ECO:0000313" key="7">
    <source>
        <dbReference type="Proteomes" id="UP000247569"/>
    </source>
</evidence>
<evidence type="ECO:0000259" key="5">
    <source>
        <dbReference type="PROSITE" id="PS50075"/>
    </source>
</evidence>
<dbReference type="SUPFAM" id="SSF52777">
    <property type="entry name" value="CoA-dependent acyltransferases"/>
    <property type="match status" value="8"/>
</dbReference>
<dbReference type="PROSITE" id="PS00455">
    <property type="entry name" value="AMP_BINDING"/>
    <property type="match status" value="4"/>
</dbReference>
<protein>
    <submittedName>
        <fullName evidence="6">Amino acid adenylation domain-containing protein</fullName>
    </submittedName>
</protein>
<feature type="domain" description="Carrier" evidence="5">
    <location>
        <begin position="2533"/>
        <end position="2608"/>
    </location>
</feature>
<feature type="region of interest" description="Disordered" evidence="4">
    <location>
        <begin position="5025"/>
        <end position="5052"/>
    </location>
</feature>
<dbReference type="InterPro" id="IPR010071">
    <property type="entry name" value="AA_adenyl_dom"/>
</dbReference>
<keyword evidence="2" id="KW-0596">Phosphopantetheine</keyword>
<evidence type="ECO:0000256" key="2">
    <source>
        <dbReference type="ARBA" id="ARBA00022450"/>
    </source>
</evidence>